<evidence type="ECO:0000256" key="1">
    <source>
        <dbReference type="SAM" id="Phobius"/>
    </source>
</evidence>
<protein>
    <recommendedName>
        <fullName evidence="4">Type 4 fimbrial biogenesis protein PilX N-terminal domain-containing protein</fullName>
    </recommendedName>
</protein>
<dbReference type="STRING" id="1797692.A3I33_02720"/>
<name>A0A1G1Z7A5_9BACT</name>
<sequence length="138" mass="14660">MSKRKNIGVSALPTVLIISMVIIEVAVISVVLANAFNNTRFGERLAREAYSVARAGAQDAILRVLRYKDCPITPGCPSLYSLPVGERSATVSIESEGVVVTIRSTGSAYLRSKGVEVILGVDASTGEVSMQSFKEVAL</sequence>
<evidence type="ECO:0000313" key="2">
    <source>
        <dbReference type="EMBL" id="OGY60513.1"/>
    </source>
</evidence>
<reference evidence="2 3" key="1">
    <citation type="journal article" date="2016" name="Nat. Commun.">
        <title>Thousands of microbial genomes shed light on interconnected biogeochemical processes in an aquifer system.</title>
        <authorList>
            <person name="Anantharaman K."/>
            <person name="Brown C.T."/>
            <person name="Hug L.A."/>
            <person name="Sharon I."/>
            <person name="Castelle C.J."/>
            <person name="Probst A.J."/>
            <person name="Thomas B.C."/>
            <person name="Singh A."/>
            <person name="Wilkins M.J."/>
            <person name="Karaoz U."/>
            <person name="Brodie E.L."/>
            <person name="Williams K.H."/>
            <person name="Hubbard S.S."/>
            <person name="Banfield J.F."/>
        </authorList>
    </citation>
    <scope>NUCLEOTIDE SEQUENCE [LARGE SCALE GENOMIC DNA]</scope>
</reference>
<dbReference type="Proteomes" id="UP000176544">
    <property type="component" value="Unassembled WGS sequence"/>
</dbReference>
<feature type="transmembrane region" description="Helical" evidence="1">
    <location>
        <begin position="12"/>
        <end position="36"/>
    </location>
</feature>
<evidence type="ECO:0008006" key="4">
    <source>
        <dbReference type="Google" id="ProtNLM"/>
    </source>
</evidence>
<organism evidence="2 3">
    <name type="scientific">Candidatus Colwellbacteria bacterium RIFCSPLOWO2_02_FULL_45_11</name>
    <dbReference type="NCBI Taxonomy" id="1797692"/>
    <lineage>
        <taxon>Bacteria</taxon>
        <taxon>Candidatus Colwelliibacteriota</taxon>
    </lineage>
</organism>
<gene>
    <name evidence="2" type="ORF">A3I33_02720</name>
</gene>
<comment type="caution">
    <text evidence="2">The sequence shown here is derived from an EMBL/GenBank/DDBJ whole genome shotgun (WGS) entry which is preliminary data.</text>
</comment>
<keyword evidence="1" id="KW-0812">Transmembrane</keyword>
<dbReference type="AlphaFoldDB" id="A0A1G1Z7A5"/>
<accession>A0A1G1Z7A5</accession>
<dbReference type="EMBL" id="MHJA01000030">
    <property type="protein sequence ID" value="OGY60513.1"/>
    <property type="molecule type" value="Genomic_DNA"/>
</dbReference>
<keyword evidence="1" id="KW-0472">Membrane</keyword>
<evidence type="ECO:0000313" key="3">
    <source>
        <dbReference type="Proteomes" id="UP000176544"/>
    </source>
</evidence>
<proteinExistence type="predicted"/>
<keyword evidence="1" id="KW-1133">Transmembrane helix</keyword>